<dbReference type="Pfam" id="PF03704">
    <property type="entry name" value="BTAD"/>
    <property type="match status" value="1"/>
</dbReference>
<dbReference type="RefSeq" id="WP_184787009.1">
    <property type="nucleotide sequence ID" value="NZ_BONT01000044.1"/>
</dbReference>
<dbReference type="GO" id="GO:0003677">
    <property type="term" value="F:DNA binding"/>
    <property type="evidence" value="ECO:0007669"/>
    <property type="project" value="UniProtKB-UniRule"/>
</dbReference>
<dbReference type="PANTHER" id="PTHR35807:SF1">
    <property type="entry name" value="TRANSCRIPTIONAL REGULATOR REDD"/>
    <property type="match status" value="1"/>
</dbReference>
<keyword evidence="3 5" id="KW-0238">DNA-binding</keyword>
<dbReference type="InterPro" id="IPR027417">
    <property type="entry name" value="P-loop_NTPase"/>
</dbReference>
<feature type="DNA-binding region" description="OmpR/PhoB-type" evidence="5">
    <location>
        <begin position="1"/>
        <end position="95"/>
    </location>
</feature>
<dbReference type="SMART" id="SM00028">
    <property type="entry name" value="TPR"/>
    <property type="match status" value="5"/>
</dbReference>
<evidence type="ECO:0000313" key="8">
    <source>
        <dbReference type="EMBL" id="MBB6034119.1"/>
    </source>
</evidence>
<accession>A0A841FND9</accession>
<comment type="similarity">
    <text evidence="1">Belongs to the AfsR/DnrI/RedD regulatory family.</text>
</comment>
<reference evidence="8 9" key="1">
    <citation type="submission" date="2020-08" db="EMBL/GenBank/DDBJ databases">
        <title>Genomic Encyclopedia of Type Strains, Phase IV (KMG-IV): sequencing the most valuable type-strain genomes for metagenomic binning, comparative biology and taxonomic classification.</title>
        <authorList>
            <person name="Goeker M."/>
        </authorList>
    </citation>
    <scope>NUCLEOTIDE SEQUENCE [LARGE SCALE GENOMIC DNA]</scope>
    <source>
        <strain evidence="8 9">YIM 65646</strain>
    </source>
</reference>
<dbReference type="InterPro" id="IPR001867">
    <property type="entry name" value="OmpR/PhoB-type_DNA-bd"/>
</dbReference>
<dbReference type="InterPro" id="IPR005158">
    <property type="entry name" value="BTAD"/>
</dbReference>
<dbReference type="SMART" id="SM01043">
    <property type="entry name" value="BTAD"/>
    <property type="match status" value="1"/>
</dbReference>
<dbReference type="Gene3D" id="1.25.40.10">
    <property type="entry name" value="Tetratricopeptide repeat domain"/>
    <property type="match status" value="3"/>
</dbReference>
<dbReference type="GO" id="GO:0000160">
    <property type="term" value="P:phosphorelay signal transduction system"/>
    <property type="evidence" value="ECO:0007669"/>
    <property type="project" value="InterPro"/>
</dbReference>
<dbReference type="GO" id="GO:0043531">
    <property type="term" value="F:ADP binding"/>
    <property type="evidence" value="ECO:0007669"/>
    <property type="project" value="InterPro"/>
</dbReference>
<dbReference type="EMBL" id="JACHGT010000004">
    <property type="protein sequence ID" value="MBB6034119.1"/>
    <property type="molecule type" value="Genomic_DNA"/>
</dbReference>
<dbReference type="SUPFAM" id="SSF52540">
    <property type="entry name" value="P-loop containing nucleoside triphosphate hydrolases"/>
    <property type="match status" value="1"/>
</dbReference>
<dbReference type="InterPro" id="IPR019734">
    <property type="entry name" value="TPR_rpt"/>
</dbReference>
<dbReference type="Gene3D" id="3.40.50.300">
    <property type="entry name" value="P-loop containing nucleotide triphosphate hydrolases"/>
    <property type="match status" value="1"/>
</dbReference>
<dbReference type="InterPro" id="IPR036388">
    <property type="entry name" value="WH-like_DNA-bd_sf"/>
</dbReference>
<dbReference type="SUPFAM" id="SSF48452">
    <property type="entry name" value="TPR-like"/>
    <property type="match status" value="3"/>
</dbReference>
<keyword evidence="4" id="KW-0804">Transcription</keyword>
<dbReference type="InterPro" id="IPR016032">
    <property type="entry name" value="Sig_transdc_resp-reg_C-effctor"/>
</dbReference>
<dbReference type="Gene3D" id="1.10.10.10">
    <property type="entry name" value="Winged helix-like DNA-binding domain superfamily/Winged helix DNA-binding domain"/>
    <property type="match status" value="1"/>
</dbReference>
<evidence type="ECO:0000256" key="2">
    <source>
        <dbReference type="ARBA" id="ARBA00023015"/>
    </source>
</evidence>
<keyword evidence="9" id="KW-1185">Reference proteome</keyword>
<dbReference type="SMART" id="SM00862">
    <property type="entry name" value="Trans_reg_C"/>
    <property type="match status" value="1"/>
</dbReference>
<gene>
    <name evidence="8" type="ORF">HNR73_001969</name>
</gene>
<dbReference type="Pfam" id="PF00486">
    <property type="entry name" value="Trans_reg_C"/>
    <property type="match status" value="1"/>
</dbReference>
<keyword evidence="2" id="KW-0805">Transcription regulation</keyword>
<feature type="region of interest" description="Disordered" evidence="6">
    <location>
        <begin position="247"/>
        <end position="271"/>
    </location>
</feature>
<dbReference type="InterPro" id="IPR011990">
    <property type="entry name" value="TPR-like_helical_dom_sf"/>
</dbReference>
<evidence type="ECO:0000256" key="4">
    <source>
        <dbReference type="ARBA" id="ARBA00023163"/>
    </source>
</evidence>
<dbReference type="SUPFAM" id="SSF46894">
    <property type="entry name" value="C-terminal effector domain of the bipartite response regulators"/>
    <property type="match status" value="1"/>
</dbReference>
<sequence length="1022" mass="108783">MRVFVMRFGVLGPLTVETGAGIIPVNGRKQRLLLAVLLSRAGRPVSPAELVDALWGPDSPDAARTTLRWHAHRLRAVLGDADRLLAGPTGYVLHTTPGEIDRDRFEQLHRDGLAAQAEGDQAKAAELLTEALHLWRGPAYGEFADTEILRGSAVRLDELRLSALVARADAGLALGRHAELVTELAELVIEYPWTHRLAEQLMRALHRTGRTAEALDVYRDTRHRLVTELGIDPPESLRALHQRILRRDDETAPSTMDDKVARQLPSAPPGFTGRADTLAALDAETDGVVLLTGMAGVGKTATAVRWARETMRAEPGRFADGQLFADLRGHGDRAPMEPAEALGLFLSALGVPGVEIPTGLDGRVGRYRSLLAGRRMLVVLDNAGTAAQVRPLLPGDPACLTIVTSRDRLTGLVARDGAQGVPLDVLDAAESLALLRRVVGDRVDADPDAAATLTELCGGLPLALRIAAASLVERPRRTIAALNADLHEARLDSLAVDGDPESAVRTVFGHSYDALAEPVRRLFRLLGTVPGPHLTLGAAAALAGTDRRSAARSLARLASAHLLVPVGEDRYTMHDLLRQYSRELADEPEAFGRLREHYLHGAYDAHRLVRPKAVPPPPVDFDPAVAAEPFADSDAAQSWITAELPNLFAAVREPDDDGRGWRLMDALSGELYMRSNPADWAAILDELMPTAEPRAEGVLLHNRGLAARRAGDSGAAADFLGRALPSLRETGDRHREIDTLLYRAHSLADLGELDSAAATAAEARALAADFGNERMFVAALDTAAIMHWQAGDLRVAESVCREAVDFKRRTDATLIGVSLGNLSLILIDIGEFDEARDAATEGAASGAENGLTSVEMSNLDNLARVHVATGEFAAAVEAATRALTMARDMGAKRTEAWVLTTMAMADPARAESLAAEALRMAEEMSSPLVAADARILLSAAARGKGDVAAALDHAAGVVALTTERGLRIPRANALTVLAEAHLAAGDAAAATTAAAEAVALHERWGSRPGLARAESVLARAAG</sequence>
<protein>
    <submittedName>
        <fullName evidence="8">DNA-binding SARP family transcriptional activator</fullName>
    </submittedName>
</protein>
<proteinExistence type="inferred from homology"/>
<evidence type="ECO:0000259" key="7">
    <source>
        <dbReference type="PROSITE" id="PS51755"/>
    </source>
</evidence>
<dbReference type="AlphaFoldDB" id="A0A841FND9"/>
<organism evidence="8 9">
    <name type="scientific">Phytomonospora endophytica</name>
    <dbReference type="NCBI Taxonomy" id="714109"/>
    <lineage>
        <taxon>Bacteria</taxon>
        <taxon>Bacillati</taxon>
        <taxon>Actinomycetota</taxon>
        <taxon>Actinomycetes</taxon>
        <taxon>Micromonosporales</taxon>
        <taxon>Micromonosporaceae</taxon>
        <taxon>Phytomonospora</taxon>
    </lineage>
</organism>
<feature type="domain" description="OmpR/PhoB-type" evidence="7">
    <location>
        <begin position="1"/>
        <end position="95"/>
    </location>
</feature>
<feature type="compositionally biased region" description="Basic and acidic residues" evidence="6">
    <location>
        <begin position="247"/>
        <end position="261"/>
    </location>
</feature>
<dbReference type="PANTHER" id="PTHR35807">
    <property type="entry name" value="TRANSCRIPTIONAL REGULATOR REDD-RELATED"/>
    <property type="match status" value="1"/>
</dbReference>
<evidence type="ECO:0000256" key="6">
    <source>
        <dbReference type="SAM" id="MobiDB-lite"/>
    </source>
</evidence>
<dbReference type="GO" id="GO:0006355">
    <property type="term" value="P:regulation of DNA-templated transcription"/>
    <property type="evidence" value="ECO:0007669"/>
    <property type="project" value="InterPro"/>
</dbReference>
<dbReference type="PRINTS" id="PR00364">
    <property type="entry name" value="DISEASERSIST"/>
</dbReference>
<dbReference type="PROSITE" id="PS51755">
    <property type="entry name" value="OMPR_PHOB"/>
    <property type="match status" value="1"/>
</dbReference>
<evidence type="ECO:0000256" key="1">
    <source>
        <dbReference type="ARBA" id="ARBA00005820"/>
    </source>
</evidence>
<name>A0A841FND9_9ACTN</name>
<evidence type="ECO:0000256" key="3">
    <source>
        <dbReference type="ARBA" id="ARBA00023125"/>
    </source>
</evidence>
<evidence type="ECO:0000256" key="5">
    <source>
        <dbReference type="PROSITE-ProRule" id="PRU01091"/>
    </source>
</evidence>
<evidence type="ECO:0000313" key="9">
    <source>
        <dbReference type="Proteomes" id="UP000548476"/>
    </source>
</evidence>
<dbReference type="Proteomes" id="UP000548476">
    <property type="component" value="Unassembled WGS sequence"/>
</dbReference>
<dbReference type="InterPro" id="IPR051677">
    <property type="entry name" value="AfsR-DnrI-RedD_regulator"/>
</dbReference>
<dbReference type="CDD" id="cd15831">
    <property type="entry name" value="BTAD"/>
    <property type="match status" value="1"/>
</dbReference>
<comment type="caution">
    <text evidence="8">The sequence shown here is derived from an EMBL/GenBank/DDBJ whole genome shotgun (WGS) entry which is preliminary data.</text>
</comment>